<evidence type="ECO:0000256" key="1">
    <source>
        <dbReference type="ARBA" id="ARBA00023224"/>
    </source>
</evidence>
<dbReference type="OrthoDB" id="3192at2"/>
<protein>
    <submittedName>
        <fullName evidence="4">Carbohydrate diacid regulator</fullName>
    </submittedName>
</protein>
<dbReference type="PATRIC" id="fig|1121326.3.peg.4717"/>
<dbReference type="PANTHER" id="PTHR32089:SF112">
    <property type="entry name" value="LYSOZYME-LIKE PROTEIN-RELATED"/>
    <property type="match status" value="1"/>
</dbReference>
<dbReference type="GO" id="GO:0016020">
    <property type="term" value="C:membrane"/>
    <property type="evidence" value="ECO:0007669"/>
    <property type="project" value="InterPro"/>
</dbReference>
<proteinExistence type="predicted"/>
<accession>A0A162RNH3</accession>
<feature type="domain" description="Methyl-accepting transducer" evidence="3">
    <location>
        <begin position="123"/>
        <end position="228"/>
    </location>
</feature>
<dbReference type="PANTHER" id="PTHR32089">
    <property type="entry name" value="METHYL-ACCEPTING CHEMOTAXIS PROTEIN MCPB"/>
    <property type="match status" value="1"/>
</dbReference>
<evidence type="ECO:0000256" key="2">
    <source>
        <dbReference type="PROSITE-ProRule" id="PRU00284"/>
    </source>
</evidence>
<organism evidence="4 5">
    <name type="scientific">Clostridium magnum DSM 2767</name>
    <dbReference type="NCBI Taxonomy" id="1121326"/>
    <lineage>
        <taxon>Bacteria</taxon>
        <taxon>Bacillati</taxon>
        <taxon>Bacillota</taxon>
        <taxon>Clostridia</taxon>
        <taxon>Eubacteriales</taxon>
        <taxon>Clostridiaceae</taxon>
        <taxon>Clostridium</taxon>
    </lineage>
</organism>
<evidence type="ECO:0000313" key="4">
    <source>
        <dbReference type="EMBL" id="KZL90164.1"/>
    </source>
</evidence>
<dbReference type="STRING" id="1121326.CLMAG_46570"/>
<evidence type="ECO:0000313" key="5">
    <source>
        <dbReference type="Proteomes" id="UP000076603"/>
    </source>
</evidence>
<comment type="caution">
    <text evidence="4">The sequence shown here is derived from an EMBL/GenBank/DDBJ whole genome shotgun (WGS) entry which is preliminary data.</text>
</comment>
<dbReference type="InterPro" id="IPR008599">
    <property type="entry name" value="Diacid_rec"/>
</dbReference>
<dbReference type="EMBL" id="LWAE01000006">
    <property type="protein sequence ID" value="KZL90164.1"/>
    <property type="molecule type" value="Genomic_DNA"/>
</dbReference>
<dbReference type="Gene3D" id="1.10.287.950">
    <property type="entry name" value="Methyl-accepting chemotaxis protein"/>
    <property type="match status" value="1"/>
</dbReference>
<dbReference type="RefSeq" id="WP_066627672.1">
    <property type="nucleotide sequence ID" value="NZ_FQXL01000006.1"/>
</dbReference>
<keyword evidence="5" id="KW-1185">Reference proteome</keyword>
<dbReference type="Pfam" id="PF00015">
    <property type="entry name" value="MCPsignal"/>
    <property type="match status" value="1"/>
</dbReference>
<dbReference type="PROSITE" id="PS50111">
    <property type="entry name" value="CHEMOTAXIS_TRANSDUC_2"/>
    <property type="match status" value="1"/>
</dbReference>
<keyword evidence="1 2" id="KW-0807">Transducer</keyword>
<evidence type="ECO:0000259" key="3">
    <source>
        <dbReference type="PROSITE" id="PS50111"/>
    </source>
</evidence>
<gene>
    <name evidence="4" type="primary">cdaR_4</name>
    <name evidence="4" type="ORF">CLMAG_46570</name>
</gene>
<dbReference type="GO" id="GO:0007165">
    <property type="term" value="P:signal transduction"/>
    <property type="evidence" value="ECO:0007669"/>
    <property type="project" value="UniProtKB-KW"/>
</dbReference>
<dbReference type="Proteomes" id="UP000076603">
    <property type="component" value="Unassembled WGS sequence"/>
</dbReference>
<dbReference type="InterPro" id="IPR004089">
    <property type="entry name" value="MCPsignal_dom"/>
</dbReference>
<dbReference type="SUPFAM" id="SSF58104">
    <property type="entry name" value="Methyl-accepting chemotaxis protein (MCP) signaling domain"/>
    <property type="match status" value="1"/>
</dbReference>
<dbReference type="AlphaFoldDB" id="A0A162RNH3"/>
<dbReference type="Pfam" id="PF05651">
    <property type="entry name" value="Diacid_rec"/>
    <property type="match status" value="1"/>
</dbReference>
<sequence length="228" mass="24975">MTRTHQVPEELAKKIVTTIHNITGSNVNFMGENGLIIATIQKERLGTIHEIAKRIMNGEIESSAITLEEASHLKGVLPGYNGAIKYQGKIIGCLGISGDPVVVKPLQKMAAIIVEEEIDKIKQMEERQNILDDVSEKIHEISAFLEEISAGAEEIASASKIMENTEAELVLNINNITKVITLIESISKRTNLLGLNAAIEAARAGEQEKFIKISNHKLKMISQICIKG</sequence>
<reference evidence="4 5" key="1">
    <citation type="submission" date="2016-04" db="EMBL/GenBank/DDBJ databases">
        <title>Genome sequence of Clostridium magnum DSM 2767.</title>
        <authorList>
            <person name="Poehlein A."/>
            <person name="Uhlig R."/>
            <person name="Fischer R."/>
            <person name="Bahl H."/>
            <person name="Daniel R."/>
        </authorList>
    </citation>
    <scope>NUCLEOTIDE SEQUENCE [LARGE SCALE GENOMIC DNA]</scope>
    <source>
        <strain evidence="4 5">DSM 2767</strain>
    </source>
</reference>
<name>A0A162RNH3_9CLOT</name>